<keyword evidence="3" id="KW-1185">Reference proteome</keyword>
<proteinExistence type="predicted"/>
<dbReference type="Proteomes" id="UP000095751">
    <property type="component" value="Unassembled WGS sequence"/>
</dbReference>
<reference evidence="2 3" key="1">
    <citation type="submission" date="2016-09" db="EMBL/GenBank/DDBJ databases">
        <title>Extensive genetic diversity and differential bi-allelic expression allows diatom success in the polar Southern Ocean.</title>
        <authorList>
            <consortium name="DOE Joint Genome Institute"/>
            <person name="Mock T."/>
            <person name="Otillar R.P."/>
            <person name="Strauss J."/>
            <person name="Dupont C."/>
            <person name="Frickenhaus S."/>
            <person name="Maumus F."/>
            <person name="Mcmullan M."/>
            <person name="Sanges R."/>
            <person name="Schmutz J."/>
            <person name="Toseland A."/>
            <person name="Valas R."/>
            <person name="Veluchamy A."/>
            <person name="Ward B.J."/>
            <person name="Allen A."/>
            <person name="Barry K."/>
            <person name="Falciatore A."/>
            <person name="Ferrante M."/>
            <person name="Fortunato A.E."/>
            <person name="Gloeckner G."/>
            <person name="Gruber A."/>
            <person name="Hipkin R."/>
            <person name="Janech M."/>
            <person name="Kroth P."/>
            <person name="Leese F."/>
            <person name="Lindquist E."/>
            <person name="Lyon B.R."/>
            <person name="Martin J."/>
            <person name="Mayer C."/>
            <person name="Parker M."/>
            <person name="Quesneville H."/>
            <person name="Raymond J."/>
            <person name="Uhlig C."/>
            <person name="Valentin K.U."/>
            <person name="Worden A.Z."/>
            <person name="Armbrust E.V."/>
            <person name="Bowler C."/>
            <person name="Green B."/>
            <person name="Moulton V."/>
            <person name="Van Oosterhout C."/>
            <person name="Grigoriev I."/>
        </authorList>
    </citation>
    <scope>NUCLEOTIDE SEQUENCE [LARGE SCALE GENOMIC DNA]</scope>
    <source>
        <strain evidence="2 3">CCMP1102</strain>
    </source>
</reference>
<feature type="compositionally biased region" description="Gly residues" evidence="1">
    <location>
        <begin position="82"/>
        <end position="91"/>
    </location>
</feature>
<feature type="region of interest" description="Disordered" evidence="1">
    <location>
        <begin position="81"/>
        <end position="100"/>
    </location>
</feature>
<name>A0A1E7EKW4_9STRA</name>
<evidence type="ECO:0000313" key="3">
    <source>
        <dbReference type="Proteomes" id="UP000095751"/>
    </source>
</evidence>
<organism evidence="2 3">
    <name type="scientific">Fragilariopsis cylindrus CCMP1102</name>
    <dbReference type="NCBI Taxonomy" id="635003"/>
    <lineage>
        <taxon>Eukaryota</taxon>
        <taxon>Sar</taxon>
        <taxon>Stramenopiles</taxon>
        <taxon>Ochrophyta</taxon>
        <taxon>Bacillariophyta</taxon>
        <taxon>Bacillariophyceae</taxon>
        <taxon>Bacillariophycidae</taxon>
        <taxon>Bacillariales</taxon>
        <taxon>Bacillariaceae</taxon>
        <taxon>Fragilariopsis</taxon>
    </lineage>
</organism>
<dbReference type="InParanoid" id="A0A1E7EKW4"/>
<dbReference type="EMBL" id="KV784421">
    <property type="protein sequence ID" value="OEU06193.1"/>
    <property type="molecule type" value="Genomic_DNA"/>
</dbReference>
<accession>A0A1E7EKW4</accession>
<sequence>MIRRLNIKPPPPMNKEILSLGAYVRVDPSPSSQGGVGFVTAVHTEEIKVDVNYIENSNGIINSSPSITEARLHPQSFDLLREGGGGGGTTRTGGRRSVNQPDYECFTGGIDDEFDQIWEEDERFQAWYWELV</sequence>
<dbReference type="KEGG" id="fcy:FRACYDRAFT_255796"/>
<dbReference type="AlphaFoldDB" id="A0A1E7EKW4"/>
<evidence type="ECO:0000256" key="1">
    <source>
        <dbReference type="SAM" id="MobiDB-lite"/>
    </source>
</evidence>
<gene>
    <name evidence="2" type="ORF">FRACYDRAFT_255796</name>
</gene>
<protein>
    <submittedName>
        <fullName evidence="2">Uncharacterized protein</fullName>
    </submittedName>
</protein>
<evidence type="ECO:0000313" key="2">
    <source>
        <dbReference type="EMBL" id="OEU06193.1"/>
    </source>
</evidence>